<reference evidence="1 2" key="1">
    <citation type="journal article" date="2018" name="Sci. Rep.">
        <title>Comparative analysis of the Pocillopora damicornis genome highlights role of immune system in coral evolution.</title>
        <authorList>
            <person name="Cunning R."/>
            <person name="Bay R.A."/>
            <person name="Gillette P."/>
            <person name="Baker A.C."/>
            <person name="Traylor-Knowles N."/>
        </authorList>
    </citation>
    <scope>NUCLEOTIDE SEQUENCE [LARGE SCALE GENOMIC DNA]</scope>
    <source>
        <strain evidence="1">RSMAS</strain>
        <tissue evidence="1">Whole animal</tissue>
    </source>
</reference>
<gene>
    <name evidence="1" type="ORF">pdam_00015611</name>
</gene>
<comment type="caution">
    <text evidence="1">The sequence shown here is derived from an EMBL/GenBank/DDBJ whole genome shotgun (WGS) entry which is preliminary data.</text>
</comment>
<evidence type="ECO:0000313" key="2">
    <source>
        <dbReference type="Proteomes" id="UP000275408"/>
    </source>
</evidence>
<dbReference type="Gene3D" id="2.60.120.1000">
    <property type="match status" value="1"/>
</dbReference>
<protein>
    <submittedName>
        <fullName evidence="1">Uncharacterized protein</fullName>
    </submittedName>
</protein>
<accession>A0A3M6TX03</accession>
<proteinExistence type="predicted"/>
<keyword evidence="2" id="KW-1185">Reference proteome</keyword>
<dbReference type="EMBL" id="RCHS01002773">
    <property type="protein sequence ID" value="RMX45824.1"/>
    <property type="molecule type" value="Genomic_DNA"/>
</dbReference>
<evidence type="ECO:0000313" key="1">
    <source>
        <dbReference type="EMBL" id="RMX45824.1"/>
    </source>
</evidence>
<organism evidence="1 2">
    <name type="scientific">Pocillopora damicornis</name>
    <name type="common">Cauliflower coral</name>
    <name type="synonym">Millepora damicornis</name>
    <dbReference type="NCBI Taxonomy" id="46731"/>
    <lineage>
        <taxon>Eukaryota</taxon>
        <taxon>Metazoa</taxon>
        <taxon>Cnidaria</taxon>
        <taxon>Anthozoa</taxon>
        <taxon>Hexacorallia</taxon>
        <taxon>Scleractinia</taxon>
        <taxon>Astrocoeniina</taxon>
        <taxon>Pocilloporidae</taxon>
        <taxon>Pocillopora</taxon>
    </lineage>
</organism>
<dbReference type="AlphaFoldDB" id="A0A3M6TX03"/>
<sequence length="184" mass="21095">MIKNEIGVTVIRHDSENRTLVDGYEPTESILISQLVSLINVSLHCEQFIKYEYRGSTLEDGFWVSHDSIEMTFWSGAPPEYQVEVTLKLEFVLTRLDVLIATFHVTSDMSHDSENRTLVDAYEAEGSYSRNMYYKGANISQLVSLVNVSQQCEQFIKYECLDSTMHDAFWVSRDSIELLGRNSS</sequence>
<dbReference type="Proteomes" id="UP000275408">
    <property type="component" value="Unassembled WGS sequence"/>
</dbReference>
<name>A0A3M6TX03_POCDA</name>